<dbReference type="AlphaFoldDB" id="A0A9X3YNP6"/>
<dbReference type="Pfam" id="PF07963">
    <property type="entry name" value="N_methyl"/>
    <property type="match status" value="1"/>
</dbReference>
<dbReference type="InterPro" id="IPR012902">
    <property type="entry name" value="N_methyl_site"/>
</dbReference>
<feature type="transmembrane region" description="Helical" evidence="1">
    <location>
        <begin position="20"/>
        <end position="39"/>
    </location>
</feature>
<evidence type="ECO:0000313" key="2">
    <source>
        <dbReference type="EMBL" id="MDC8015652.1"/>
    </source>
</evidence>
<dbReference type="Proteomes" id="UP001139971">
    <property type="component" value="Unassembled WGS sequence"/>
</dbReference>
<keyword evidence="1" id="KW-0472">Membrane</keyword>
<name>A0A9X3YNP6_9GAMM</name>
<dbReference type="PROSITE" id="PS00409">
    <property type="entry name" value="PROKAR_NTER_METHYL"/>
    <property type="match status" value="1"/>
</dbReference>
<comment type="caution">
    <text evidence="2">The sequence shown here is derived from an EMBL/GenBank/DDBJ whole genome shotgun (WGS) entry which is preliminary data.</text>
</comment>
<dbReference type="RefSeq" id="WP_263541204.1">
    <property type="nucleotide sequence ID" value="NZ_JAOVZO020000020.1"/>
</dbReference>
<evidence type="ECO:0000313" key="3">
    <source>
        <dbReference type="Proteomes" id="UP001139971"/>
    </source>
</evidence>
<dbReference type="InterPro" id="IPR032092">
    <property type="entry name" value="PilW"/>
</dbReference>
<reference evidence="2" key="1">
    <citation type="submission" date="2023-02" db="EMBL/GenBank/DDBJ databases">
        <title>Tahibacter soli sp. nov. isolated from soil.</title>
        <authorList>
            <person name="Baek J.H."/>
            <person name="Lee J.K."/>
            <person name="Choi D.G."/>
            <person name="Jeon C.O."/>
        </authorList>
    </citation>
    <scope>NUCLEOTIDE SEQUENCE</scope>
    <source>
        <strain evidence="2">BL</strain>
    </source>
</reference>
<keyword evidence="1" id="KW-1133">Transmembrane helix</keyword>
<sequence>MKIRPASLPRRKTGFSLIELMVAMILGLLVSAGIVALFTTTSRTNLVQNGLARMQENGRYVISRIASDLRMTSAQYCSNTSVGDAVSTPNGVQAPLRAPMLHIRNFTFPDWSGGNLSGGASVALSPRYFMQGYDCDGSGCRPATPSVPTTIPVPGTADGNRVRGSDVLTVRYLRNPGWFVSRCDFASKAMTVAPDALSTPLSVRNGDAVLVSDCSNANVFTAQVAGNVITPSSLATGAEIRCPASASINDPRVVDGDPRLFNFTKDFVSVTYYLKVRTDGDPDHPGRVVPVLMRRESDGEGGMREQEIAEGVERLDFLYGVEDAAGRIAFLNAGEVQGFTNCPAAPSGVAVEAGCGWRSVKSIEVHLLLNTVGDVGVAEVDTSYRYGIDGPEIRTPPATLPSGLPAGRMMRREFVAQVTARNFR</sequence>
<organism evidence="2 3">
    <name type="scientific">Tahibacter soli</name>
    <dbReference type="NCBI Taxonomy" id="2983605"/>
    <lineage>
        <taxon>Bacteria</taxon>
        <taxon>Pseudomonadati</taxon>
        <taxon>Pseudomonadota</taxon>
        <taxon>Gammaproteobacteria</taxon>
        <taxon>Lysobacterales</taxon>
        <taxon>Rhodanobacteraceae</taxon>
        <taxon>Tahibacter</taxon>
    </lineage>
</organism>
<dbReference type="GO" id="GO:0043683">
    <property type="term" value="P:type IV pilus assembly"/>
    <property type="evidence" value="ECO:0007669"/>
    <property type="project" value="InterPro"/>
</dbReference>
<keyword evidence="1" id="KW-0812">Transmembrane</keyword>
<gene>
    <name evidence="2" type="ORF">OD750_024255</name>
</gene>
<protein>
    <submittedName>
        <fullName evidence="2">PilW family protein</fullName>
    </submittedName>
</protein>
<accession>A0A9X3YNP6</accession>
<keyword evidence="3" id="KW-1185">Reference proteome</keyword>
<evidence type="ECO:0000256" key="1">
    <source>
        <dbReference type="SAM" id="Phobius"/>
    </source>
</evidence>
<dbReference type="NCBIfam" id="TIGR02532">
    <property type="entry name" value="IV_pilin_GFxxxE"/>
    <property type="match status" value="1"/>
</dbReference>
<dbReference type="EMBL" id="JAOVZO020000020">
    <property type="protein sequence ID" value="MDC8015652.1"/>
    <property type="molecule type" value="Genomic_DNA"/>
</dbReference>
<dbReference type="Pfam" id="PF16074">
    <property type="entry name" value="PilW"/>
    <property type="match status" value="1"/>
</dbReference>
<proteinExistence type="predicted"/>